<organism evidence="3 4">
    <name type="scientific">Trichoderma parareesei</name>
    <name type="common">Filamentous fungus</name>
    <dbReference type="NCBI Taxonomy" id="858221"/>
    <lineage>
        <taxon>Eukaryota</taxon>
        <taxon>Fungi</taxon>
        <taxon>Dikarya</taxon>
        <taxon>Ascomycota</taxon>
        <taxon>Pezizomycotina</taxon>
        <taxon>Sordariomycetes</taxon>
        <taxon>Hypocreomycetidae</taxon>
        <taxon>Hypocreales</taxon>
        <taxon>Hypocreaceae</taxon>
        <taxon>Trichoderma</taxon>
    </lineage>
</organism>
<sequence>MRSGVSLTLALSACLSLAAALPQPALVLRAAAVDDHHKPKYSVVPLEPGPDQPGGGGGGGGDGGGNNGGGGGGGGGSGGGDGTVTVIETLVKTRTPATTVTEIVKGSTVTRTVPTTVSIIDITADHKLYDDESRDSIEQNLKQSYYLEGEQQLKDSYFTQGIDCCIYHSIVNTISANRYNYRINRLSNPDCLVAVQLYCIVFLGGHDRILEHYLYLDHRLHLFTLHHPRQWPVAHYVSSLERDGLAPLSPVP</sequence>
<protein>
    <submittedName>
        <fullName evidence="3">SSCRP protein</fullName>
    </submittedName>
</protein>
<evidence type="ECO:0000256" key="1">
    <source>
        <dbReference type="SAM" id="MobiDB-lite"/>
    </source>
</evidence>
<dbReference type="AlphaFoldDB" id="A0A2H3A0S8"/>
<feature type="region of interest" description="Disordered" evidence="1">
    <location>
        <begin position="40"/>
        <end position="83"/>
    </location>
</feature>
<evidence type="ECO:0000313" key="3">
    <source>
        <dbReference type="EMBL" id="OTA04944.1"/>
    </source>
</evidence>
<evidence type="ECO:0000313" key="4">
    <source>
        <dbReference type="Proteomes" id="UP000219286"/>
    </source>
</evidence>
<reference evidence="3 4" key="1">
    <citation type="journal article" date="2015" name="Genome Announc.">
        <title>Genome sequence and annotation of Trichoderma parareesei, the ancestor of the cellulase producer Trichoderma reesei.</title>
        <authorList>
            <person name="Yang D."/>
            <person name="Pomraning K."/>
            <person name="Kopchinskiy A."/>
            <person name="Karimi Aghcheh R."/>
            <person name="Atanasova L."/>
            <person name="Chenthamara K."/>
            <person name="Baker S.E."/>
            <person name="Zhang R."/>
            <person name="Shen Q."/>
            <person name="Freitag M."/>
            <person name="Kubicek C.P."/>
            <person name="Druzhinina I.S."/>
        </authorList>
    </citation>
    <scope>NUCLEOTIDE SEQUENCE [LARGE SCALE GENOMIC DNA]</scope>
    <source>
        <strain evidence="3 4">CBS 125925</strain>
    </source>
</reference>
<name>A0A2H3A0S8_TRIPA</name>
<comment type="caution">
    <text evidence="3">The sequence shown here is derived from an EMBL/GenBank/DDBJ whole genome shotgun (WGS) entry which is preliminary data.</text>
</comment>
<dbReference type="Proteomes" id="UP000219286">
    <property type="component" value="Unassembled WGS sequence"/>
</dbReference>
<accession>A0A2H3A0S8</accession>
<dbReference type="EMBL" id="LFMI01000555">
    <property type="protein sequence ID" value="OTA04944.1"/>
    <property type="molecule type" value="Genomic_DNA"/>
</dbReference>
<feature type="signal peptide" evidence="2">
    <location>
        <begin position="1"/>
        <end position="20"/>
    </location>
</feature>
<dbReference type="OrthoDB" id="5105510at2759"/>
<feature type="chain" id="PRO_5013769734" evidence="2">
    <location>
        <begin position="21"/>
        <end position="252"/>
    </location>
</feature>
<keyword evidence="4" id="KW-1185">Reference proteome</keyword>
<gene>
    <name evidence="3" type="ORF">A9Z42_0055390</name>
</gene>
<feature type="compositionally biased region" description="Gly residues" evidence="1">
    <location>
        <begin position="52"/>
        <end position="82"/>
    </location>
</feature>
<keyword evidence="2" id="KW-0732">Signal</keyword>
<proteinExistence type="predicted"/>
<evidence type="ECO:0000256" key="2">
    <source>
        <dbReference type="SAM" id="SignalP"/>
    </source>
</evidence>